<dbReference type="InterPro" id="IPR045135">
    <property type="entry name" value="Rpn7_N"/>
</dbReference>
<evidence type="ECO:0000256" key="4">
    <source>
        <dbReference type="ARBA" id="ARBA00022790"/>
    </source>
</evidence>
<keyword evidence="5" id="KW-0539">Nucleus</keyword>
<dbReference type="GeneID" id="7836083"/>
<protein>
    <submittedName>
        <fullName evidence="8">26S proteasome subunit RPN7</fullName>
    </submittedName>
</protein>
<dbReference type="Gene3D" id="1.25.40.570">
    <property type="match status" value="1"/>
</dbReference>
<dbReference type="InterPro" id="IPR019585">
    <property type="entry name" value="Rpn7/CSN1"/>
</dbReference>
<dbReference type="InterPro" id="IPR000717">
    <property type="entry name" value="PCI_dom"/>
</dbReference>
<dbReference type="GO" id="GO:0008180">
    <property type="term" value="C:COP9 signalosome"/>
    <property type="evidence" value="ECO:0007669"/>
    <property type="project" value="UniProtKB-KW"/>
</dbReference>
<evidence type="ECO:0000256" key="1">
    <source>
        <dbReference type="ARBA" id="ARBA00004123"/>
    </source>
</evidence>
<dbReference type="EMBL" id="GG662558">
    <property type="protein sequence ID" value="EAS01656.2"/>
    <property type="molecule type" value="Genomic_DNA"/>
</dbReference>
<keyword evidence="6" id="KW-0802">TPR repeat</keyword>
<dbReference type="PROSITE" id="PS50005">
    <property type="entry name" value="TPR"/>
    <property type="match status" value="1"/>
</dbReference>
<evidence type="ECO:0000313" key="8">
    <source>
        <dbReference type="EMBL" id="EAS01656.2"/>
    </source>
</evidence>
<name>Q23YR6_TETTS</name>
<keyword evidence="3" id="KW-0963">Cytoplasm</keyword>
<dbReference type="GO" id="GO:0005737">
    <property type="term" value="C:cytoplasm"/>
    <property type="evidence" value="ECO:0007669"/>
    <property type="project" value="UniProtKB-SubCell"/>
</dbReference>
<dbReference type="OrthoDB" id="422427at2759"/>
<keyword evidence="4" id="KW-0736">Signalosome</keyword>
<evidence type="ECO:0000259" key="7">
    <source>
        <dbReference type="PROSITE" id="PS50250"/>
    </source>
</evidence>
<organism evidence="8 9">
    <name type="scientific">Tetrahymena thermophila (strain SB210)</name>
    <dbReference type="NCBI Taxonomy" id="312017"/>
    <lineage>
        <taxon>Eukaryota</taxon>
        <taxon>Sar</taxon>
        <taxon>Alveolata</taxon>
        <taxon>Ciliophora</taxon>
        <taxon>Intramacronucleata</taxon>
        <taxon>Oligohymenophorea</taxon>
        <taxon>Hymenostomatida</taxon>
        <taxon>Tetrahymenina</taxon>
        <taxon>Tetrahymenidae</taxon>
        <taxon>Tetrahymena</taxon>
    </lineage>
</organism>
<dbReference type="GO" id="GO:0000502">
    <property type="term" value="C:proteasome complex"/>
    <property type="evidence" value="ECO:0007669"/>
    <property type="project" value="UniProtKB-KW"/>
</dbReference>
<dbReference type="InParanoid" id="Q23YR6"/>
<keyword evidence="8" id="KW-0647">Proteasome</keyword>
<proteinExistence type="predicted"/>
<dbReference type="PANTHER" id="PTHR14145">
    <property type="entry name" value="26S PROTESOME SUBUNIT 6"/>
    <property type="match status" value="1"/>
</dbReference>
<dbReference type="RefSeq" id="XP_001021901.2">
    <property type="nucleotide sequence ID" value="XM_001021901.3"/>
</dbReference>
<dbReference type="AlphaFoldDB" id="Q23YR6"/>
<dbReference type="InterPro" id="IPR019734">
    <property type="entry name" value="TPR_rpt"/>
</dbReference>
<evidence type="ECO:0000313" key="9">
    <source>
        <dbReference type="Proteomes" id="UP000009168"/>
    </source>
</evidence>
<accession>Q23YR6</accession>
<sequence>MDGLIEYSNRYNGVTKIFKIIQGATLLKPPHINQAFETALILAQQLKIYSIYRFVESTALDWKITTLRVDKELAAQQFAPYQAQAEKLDKEINMHKNSQNKLSTGLSYIELGNLYLKAGDVTEAFRSYERVYKYYEAGDIYSYFPQWCATMIIERRYDQLQQVYPKEAIPIEKKKREQYTTLLVFQALRCLYQGFQNDFLQIIKDELQHDCIVEDENLLLVTSLREIGVFITVCALARLSRSQVQDLLKSDSIRFFVTQDNECLNILECYISLDYKTLISKLKLFYQEYNQDFIFKKFNFSEILTDKLVKQYLLPYKKISIQKVVNIMGLNQDLALDYLKKLIQNNQINFLYDPIEEVLVQKETEKTKKYETYQKAVKVIASFLHKKQKQMLRYHLGIVHSENGSKNKQDVIELGNMHGFSSLNKVINNFMNFESR</sequence>
<dbReference type="eggNOG" id="ENOG502SYZG">
    <property type="taxonomic scope" value="Eukaryota"/>
</dbReference>
<evidence type="ECO:0000256" key="6">
    <source>
        <dbReference type="PROSITE-ProRule" id="PRU00339"/>
    </source>
</evidence>
<dbReference type="Proteomes" id="UP000009168">
    <property type="component" value="Unassembled WGS sequence"/>
</dbReference>
<dbReference type="Pfam" id="PF10602">
    <property type="entry name" value="RPN7"/>
    <property type="match status" value="1"/>
</dbReference>
<dbReference type="HOGENOM" id="CLU_629297_0_0_1"/>
<feature type="domain" description="PCI" evidence="7">
    <location>
        <begin position="180"/>
        <end position="366"/>
    </location>
</feature>
<reference evidence="9" key="1">
    <citation type="journal article" date="2006" name="PLoS Biol.">
        <title>Macronuclear genome sequence of the ciliate Tetrahymena thermophila, a model eukaryote.</title>
        <authorList>
            <person name="Eisen J.A."/>
            <person name="Coyne R.S."/>
            <person name="Wu M."/>
            <person name="Wu D."/>
            <person name="Thiagarajan M."/>
            <person name="Wortman J.R."/>
            <person name="Badger J.H."/>
            <person name="Ren Q."/>
            <person name="Amedeo P."/>
            <person name="Jones K.M."/>
            <person name="Tallon L.J."/>
            <person name="Delcher A.L."/>
            <person name="Salzberg S.L."/>
            <person name="Silva J.C."/>
            <person name="Haas B.J."/>
            <person name="Majoros W.H."/>
            <person name="Farzad M."/>
            <person name="Carlton J.M."/>
            <person name="Smith R.K. Jr."/>
            <person name="Garg J."/>
            <person name="Pearlman R.E."/>
            <person name="Karrer K.M."/>
            <person name="Sun L."/>
            <person name="Manning G."/>
            <person name="Elde N.C."/>
            <person name="Turkewitz A.P."/>
            <person name="Asai D.J."/>
            <person name="Wilkes D.E."/>
            <person name="Wang Y."/>
            <person name="Cai H."/>
            <person name="Collins K."/>
            <person name="Stewart B.A."/>
            <person name="Lee S.R."/>
            <person name="Wilamowska K."/>
            <person name="Weinberg Z."/>
            <person name="Ruzzo W.L."/>
            <person name="Wloga D."/>
            <person name="Gaertig J."/>
            <person name="Frankel J."/>
            <person name="Tsao C.-C."/>
            <person name="Gorovsky M.A."/>
            <person name="Keeling P.J."/>
            <person name="Waller R.F."/>
            <person name="Patron N.J."/>
            <person name="Cherry J.M."/>
            <person name="Stover N.A."/>
            <person name="Krieger C.J."/>
            <person name="del Toro C."/>
            <person name="Ryder H.F."/>
            <person name="Williamson S.C."/>
            <person name="Barbeau R.A."/>
            <person name="Hamilton E.P."/>
            <person name="Orias E."/>
        </authorList>
    </citation>
    <scope>NUCLEOTIDE SEQUENCE [LARGE SCALE GENOMIC DNA]</scope>
    <source>
        <strain evidence="9">SB210</strain>
    </source>
</reference>
<feature type="repeat" description="TPR" evidence="6">
    <location>
        <begin position="105"/>
        <end position="138"/>
    </location>
</feature>
<dbReference type="OMA" id="YYKAHEN"/>
<evidence type="ECO:0000256" key="5">
    <source>
        <dbReference type="ARBA" id="ARBA00023242"/>
    </source>
</evidence>
<dbReference type="PROSITE" id="PS50250">
    <property type="entry name" value="PCI"/>
    <property type="match status" value="1"/>
</dbReference>
<dbReference type="KEGG" id="tet:TTHERM_01207550"/>
<evidence type="ECO:0000256" key="2">
    <source>
        <dbReference type="ARBA" id="ARBA00004496"/>
    </source>
</evidence>
<gene>
    <name evidence="8" type="ORF">TTHERM_01207550</name>
</gene>
<dbReference type="PANTHER" id="PTHR14145:SF2">
    <property type="entry name" value="COP9 SIGNALOSOME COMPLEX SUBUNIT 1"/>
    <property type="match status" value="1"/>
</dbReference>
<comment type="subcellular location">
    <subcellularLocation>
        <location evidence="2">Cytoplasm</location>
    </subcellularLocation>
    <subcellularLocation>
        <location evidence="1">Nucleus</location>
    </subcellularLocation>
</comment>
<evidence type="ECO:0000256" key="3">
    <source>
        <dbReference type="ARBA" id="ARBA00022490"/>
    </source>
</evidence>
<keyword evidence="9" id="KW-1185">Reference proteome</keyword>